<comment type="similarity">
    <text evidence="2 9">Belongs to the glycosyl hydrolase 28 family.</text>
</comment>
<keyword evidence="4" id="KW-0964">Secreted</keyword>
<dbReference type="GO" id="GO:0005975">
    <property type="term" value="P:carbohydrate metabolic process"/>
    <property type="evidence" value="ECO:0007669"/>
    <property type="project" value="InterPro"/>
</dbReference>
<dbReference type="Gene3D" id="2.160.20.10">
    <property type="entry name" value="Single-stranded right-handed beta-helix, Pectin lyase-like"/>
    <property type="match status" value="1"/>
</dbReference>
<dbReference type="GO" id="GO:0004650">
    <property type="term" value="F:polygalacturonase activity"/>
    <property type="evidence" value="ECO:0007669"/>
    <property type="project" value="InterPro"/>
</dbReference>
<name>A0A1Q3AZ53_CEPFO</name>
<evidence type="ECO:0000256" key="1">
    <source>
        <dbReference type="ARBA" id="ARBA00004191"/>
    </source>
</evidence>
<dbReference type="InterPro" id="IPR011050">
    <property type="entry name" value="Pectin_lyase_fold/virulence"/>
</dbReference>
<keyword evidence="3" id="KW-0134">Cell wall</keyword>
<dbReference type="InterPro" id="IPR000743">
    <property type="entry name" value="Glyco_hydro_28"/>
</dbReference>
<keyword evidence="11" id="KW-1185">Reference proteome</keyword>
<organism evidence="10 11">
    <name type="scientific">Cephalotus follicularis</name>
    <name type="common">Albany pitcher plant</name>
    <dbReference type="NCBI Taxonomy" id="3775"/>
    <lineage>
        <taxon>Eukaryota</taxon>
        <taxon>Viridiplantae</taxon>
        <taxon>Streptophyta</taxon>
        <taxon>Embryophyta</taxon>
        <taxon>Tracheophyta</taxon>
        <taxon>Spermatophyta</taxon>
        <taxon>Magnoliopsida</taxon>
        <taxon>eudicotyledons</taxon>
        <taxon>Gunneridae</taxon>
        <taxon>Pentapetalae</taxon>
        <taxon>rosids</taxon>
        <taxon>fabids</taxon>
        <taxon>Oxalidales</taxon>
        <taxon>Cephalotaceae</taxon>
        <taxon>Cephalotus</taxon>
    </lineage>
</organism>
<keyword evidence="7" id="KW-0961">Cell wall biogenesis/degradation</keyword>
<dbReference type="AlphaFoldDB" id="A0A1Q3AZ53"/>
<dbReference type="Proteomes" id="UP000187406">
    <property type="component" value="Unassembled WGS sequence"/>
</dbReference>
<dbReference type="OrthoDB" id="187139at2759"/>
<evidence type="ECO:0000256" key="2">
    <source>
        <dbReference type="ARBA" id="ARBA00008834"/>
    </source>
</evidence>
<comment type="subcellular location">
    <subcellularLocation>
        <location evidence="1">Secreted</location>
        <location evidence="1">Cell wall</location>
    </subcellularLocation>
</comment>
<evidence type="ECO:0000256" key="4">
    <source>
        <dbReference type="ARBA" id="ARBA00022525"/>
    </source>
</evidence>
<dbReference type="EMBL" id="BDDD01000181">
    <property type="protein sequence ID" value="GAV61017.1"/>
    <property type="molecule type" value="Genomic_DNA"/>
</dbReference>
<dbReference type="InParanoid" id="A0A1Q3AZ53"/>
<keyword evidence="5 9" id="KW-0378">Hydrolase</keyword>
<evidence type="ECO:0000313" key="10">
    <source>
        <dbReference type="EMBL" id="GAV61017.1"/>
    </source>
</evidence>
<sequence length="250" mass="26833">MHFVISRSDSVRIAEVLVSAPGDSPNTDGIHITESTNVVVQDCKIGTGDDCISIVNASSGIKMKRIYCGPGHGISVGSLGKDNSTGIVTKVVLDTAFLSETTNGLRIKTWQGGSGYVRALRFENVKMNDVANPIIIDQFYCDSPTVCPNQTSAVQISQIMYRNISGTTKSAKAMKFACSDTVPCSNIVLSNINLEMKDGTVETYCNSAQGFGYGIVHPSADCLSSHDKNYQAEIAELAQPSREDIVHTEL</sequence>
<feature type="active site" evidence="8">
    <location>
        <position position="72"/>
    </location>
</feature>
<dbReference type="Pfam" id="PF00295">
    <property type="entry name" value="Glyco_hydro_28"/>
    <property type="match status" value="1"/>
</dbReference>
<proteinExistence type="inferred from homology"/>
<dbReference type="PROSITE" id="PS00502">
    <property type="entry name" value="POLYGALACTURONASE"/>
    <property type="match status" value="1"/>
</dbReference>
<evidence type="ECO:0000256" key="8">
    <source>
        <dbReference type="PROSITE-ProRule" id="PRU10052"/>
    </source>
</evidence>
<evidence type="ECO:0000256" key="5">
    <source>
        <dbReference type="ARBA" id="ARBA00022801"/>
    </source>
</evidence>
<accession>A0A1Q3AZ53</accession>
<evidence type="ECO:0000256" key="3">
    <source>
        <dbReference type="ARBA" id="ARBA00022512"/>
    </source>
</evidence>
<gene>
    <name evidence="10" type="ORF">CFOL_v3_04545</name>
</gene>
<keyword evidence="6 9" id="KW-0326">Glycosidase</keyword>
<reference evidence="11" key="1">
    <citation type="submission" date="2016-04" db="EMBL/GenBank/DDBJ databases">
        <title>Cephalotus genome sequencing.</title>
        <authorList>
            <person name="Fukushima K."/>
            <person name="Hasebe M."/>
            <person name="Fang X."/>
        </authorList>
    </citation>
    <scope>NUCLEOTIDE SEQUENCE [LARGE SCALE GENOMIC DNA]</scope>
    <source>
        <strain evidence="11">cv. St1</strain>
    </source>
</reference>
<evidence type="ECO:0000256" key="6">
    <source>
        <dbReference type="ARBA" id="ARBA00023295"/>
    </source>
</evidence>
<protein>
    <submittedName>
        <fullName evidence="10">Glyco_hydro_28 domain-containing protein</fullName>
    </submittedName>
</protein>
<dbReference type="PANTHER" id="PTHR31375">
    <property type="match status" value="1"/>
</dbReference>
<evidence type="ECO:0000256" key="9">
    <source>
        <dbReference type="RuleBase" id="RU361169"/>
    </source>
</evidence>
<dbReference type="GO" id="GO:0071555">
    <property type="term" value="P:cell wall organization"/>
    <property type="evidence" value="ECO:0007669"/>
    <property type="project" value="UniProtKB-KW"/>
</dbReference>
<dbReference type="InterPro" id="IPR012334">
    <property type="entry name" value="Pectin_lyas_fold"/>
</dbReference>
<comment type="caution">
    <text evidence="10">The sequence shown here is derived from an EMBL/GenBank/DDBJ whole genome shotgun (WGS) entry which is preliminary data.</text>
</comment>
<dbReference type="STRING" id="3775.A0A1Q3AZ53"/>
<evidence type="ECO:0000313" key="11">
    <source>
        <dbReference type="Proteomes" id="UP000187406"/>
    </source>
</evidence>
<evidence type="ECO:0000256" key="7">
    <source>
        <dbReference type="ARBA" id="ARBA00023316"/>
    </source>
</evidence>
<dbReference type="SUPFAM" id="SSF51126">
    <property type="entry name" value="Pectin lyase-like"/>
    <property type="match status" value="1"/>
</dbReference>